<feature type="compositionally biased region" description="Low complexity" evidence="1">
    <location>
        <begin position="1"/>
        <end position="11"/>
    </location>
</feature>
<accession>A0A9W9P029</accession>
<comment type="caution">
    <text evidence="4">The sequence shown here is derived from an EMBL/GenBank/DDBJ whole genome shotgun (WGS) entry which is preliminary data.</text>
</comment>
<proteinExistence type="predicted"/>
<evidence type="ECO:0000256" key="1">
    <source>
        <dbReference type="SAM" id="MobiDB-lite"/>
    </source>
</evidence>
<dbReference type="GeneID" id="83202448"/>
<keyword evidence="5" id="KW-1185">Reference proteome</keyword>
<dbReference type="PANTHER" id="PTHR36681">
    <property type="entry name" value="NUCLEAR GTPASE, GERMINAL CENTER-ASSOCIATED, TANDEM DUPLICATE 3"/>
    <property type="match status" value="1"/>
</dbReference>
<dbReference type="Pfam" id="PF00350">
    <property type="entry name" value="Dynamin_N"/>
    <property type="match status" value="1"/>
</dbReference>
<name>A0A9W9P029_9EURO</name>
<dbReference type="InterPro" id="IPR027417">
    <property type="entry name" value="P-loop_NTPase"/>
</dbReference>
<dbReference type="Proteomes" id="UP001150941">
    <property type="component" value="Unassembled WGS sequence"/>
</dbReference>
<feature type="compositionally biased region" description="Polar residues" evidence="1">
    <location>
        <begin position="20"/>
        <end position="32"/>
    </location>
</feature>
<feature type="region of interest" description="Disordered" evidence="1">
    <location>
        <begin position="1"/>
        <end position="149"/>
    </location>
</feature>
<reference evidence="4" key="2">
    <citation type="journal article" date="2023" name="IMA Fungus">
        <title>Comparative genomic study of the Penicillium genus elucidates a diverse pangenome and 15 lateral gene transfer events.</title>
        <authorList>
            <person name="Petersen C."/>
            <person name="Sorensen T."/>
            <person name="Nielsen M.R."/>
            <person name="Sondergaard T.E."/>
            <person name="Sorensen J.L."/>
            <person name="Fitzpatrick D.A."/>
            <person name="Frisvad J.C."/>
            <person name="Nielsen K.L."/>
        </authorList>
    </citation>
    <scope>NUCLEOTIDE SEQUENCE</scope>
    <source>
        <strain evidence="4">IBT 19713</strain>
    </source>
</reference>
<dbReference type="RefSeq" id="XP_058330885.1">
    <property type="nucleotide sequence ID" value="XM_058475145.1"/>
</dbReference>
<gene>
    <name evidence="4" type="ORF">N7468_005849</name>
</gene>
<feature type="compositionally biased region" description="Low complexity" evidence="1">
    <location>
        <begin position="35"/>
        <end position="49"/>
    </location>
</feature>
<evidence type="ECO:0000259" key="3">
    <source>
        <dbReference type="Pfam" id="PF24564"/>
    </source>
</evidence>
<evidence type="ECO:0000259" key="2">
    <source>
        <dbReference type="Pfam" id="PF00350"/>
    </source>
</evidence>
<protein>
    <submittedName>
        <fullName evidence="4">Uncharacterized protein</fullName>
    </submittedName>
</protein>
<dbReference type="Gene3D" id="3.40.50.300">
    <property type="entry name" value="P-loop containing nucleotide triphosphate hydrolases"/>
    <property type="match status" value="1"/>
</dbReference>
<dbReference type="SUPFAM" id="SSF52540">
    <property type="entry name" value="P-loop containing nucleoside triphosphate hydrolases"/>
    <property type="match status" value="1"/>
</dbReference>
<evidence type="ECO:0000313" key="5">
    <source>
        <dbReference type="Proteomes" id="UP001150941"/>
    </source>
</evidence>
<dbReference type="AlphaFoldDB" id="A0A9W9P029"/>
<dbReference type="InterPro" id="IPR056024">
    <property type="entry name" value="DUF7605"/>
</dbReference>
<reference evidence="4" key="1">
    <citation type="submission" date="2022-11" db="EMBL/GenBank/DDBJ databases">
        <authorList>
            <person name="Petersen C."/>
        </authorList>
    </citation>
    <scope>NUCLEOTIDE SEQUENCE</scope>
    <source>
        <strain evidence="4">IBT 19713</strain>
    </source>
</reference>
<feature type="domain" description="DUF7605" evidence="3">
    <location>
        <begin position="693"/>
        <end position="874"/>
    </location>
</feature>
<dbReference type="OrthoDB" id="3598281at2759"/>
<dbReference type="PANTHER" id="PTHR36681:SF3">
    <property type="entry name" value="NUCLEAR GTPASE, GERMINAL CENTER-ASSOCIATED, TANDEM DUPLICATE 3"/>
    <property type="match status" value="1"/>
</dbReference>
<organism evidence="4 5">
    <name type="scientific">Penicillium chermesinum</name>
    <dbReference type="NCBI Taxonomy" id="63820"/>
    <lineage>
        <taxon>Eukaryota</taxon>
        <taxon>Fungi</taxon>
        <taxon>Dikarya</taxon>
        <taxon>Ascomycota</taxon>
        <taxon>Pezizomycotina</taxon>
        <taxon>Eurotiomycetes</taxon>
        <taxon>Eurotiomycetidae</taxon>
        <taxon>Eurotiales</taxon>
        <taxon>Aspergillaceae</taxon>
        <taxon>Penicillium</taxon>
    </lineage>
</organism>
<evidence type="ECO:0000313" key="4">
    <source>
        <dbReference type="EMBL" id="KAJ5232893.1"/>
    </source>
</evidence>
<sequence length="956" mass="107778">MSLFSSPSTSSTEGTVLDSPHNNAHATSSNPQRAPFKFGSPSGSSQSFPIRVAPGQASETTRLSTDGPLPTEFKFSFKLHGPSQDIPHHPKAAVDPQQPPPDPSEEKPPLDTASQASDDCPTSESSTSDSEGEDNPSTSPRDELPEAPVYNPRLRHNLEIMKCHLLDMANTLRSSDLASDASTNLHMLEREARKLSEFRAPETWNVGFIGDSGVGKSSVINSLLDQPMLARSSRDGAACTCVVTEFRNIDADHPHPFTIEADFMNEAEVKELSDELVRSFRMFYCASLFREVTSTAEQEKLRETAGRAWETLNSLFGRYDKLDHEFLSDETEGADVVIQSTLAQWARDEMSRRPGGLNSLQYSVVTGDLEACKSQLDKLTSNESSDEHPVLWPFIKVIRVYLDSAILGMGLVIADLPGFRDLNYARVRSTERYLLHNCDEVFIVVGISRCTTDTSVQDIRTRCRGKTQRIVCTRSEDFDPEESARGSSNFRKSIAQINKDINKLSKSCSRRASDFRKAKSGKEGFAVELAEIGAQLSKLKLTRTEMLVNERNNRIGAELSAKHDGTTVFLVSNTLYSDHRDEQDDESEAYVRLSAIKDLRKHCQLVPAEAQMQATAAYLEHQVPALIGSLRQWILSGRDSVDTEKAKNLRVLLEGMERIVRRDLISPGAFVFRLKSNLWDMFDDQILQTIRRSKREWTSSCINISQEWATWNHASYAAFCRKNGTHETKNVKYRCWNDELIEIPREVLSQRWASVTNYLDSQMGAIKMTFSELFEQWINKLQERQNDAPHALDNLITSLDARKQWLVRELRNGIENILQHIETIMRDMLYGHDSSFIGELMRPAYNKCSCESGTGRHARQKAIMANHLQHSGLFSNYQDLTWSSYERIEEQFEVLEDKVVEQMECIIRDLHAVVVPEGKVSEAARAPMIAEELSLGLELTQRSLQASLSFLRDLKS</sequence>
<dbReference type="Pfam" id="PF24564">
    <property type="entry name" value="DUF7605"/>
    <property type="match status" value="1"/>
</dbReference>
<dbReference type="EMBL" id="JAPQKS010000004">
    <property type="protein sequence ID" value="KAJ5232893.1"/>
    <property type="molecule type" value="Genomic_DNA"/>
</dbReference>
<feature type="compositionally biased region" description="Low complexity" evidence="1">
    <location>
        <begin position="117"/>
        <end position="129"/>
    </location>
</feature>
<feature type="domain" description="Dynamin N-terminal" evidence="2">
    <location>
        <begin position="206"/>
        <end position="472"/>
    </location>
</feature>
<dbReference type="InterPro" id="IPR045063">
    <property type="entry name" value="Dynamin_N"/>
</dbReference>